<sequence>MRQNSERWNRSCYNAANTGPFCSTTHASRFTTCKSSCCSKSCS</sequence>
<evidence type="ECO:0000313" key="2">
    <source>
        <dbReference type="EMBL" id="CBY37227.1"/>
    </source>
</evidence>
<evidence type="ECO:0000313" key="1">
    <source>
        <dbReference type="EMBL" id="CBY32721.1"/>
    </source>
</evidence>
<organism evidence="1">
    <name type="scientific">Oikopleura dioica</name>
    <name type="common">Tunicate</name>
    <dbReference type="NCBI Taxonomy" id="34765"/>
    <lineage>
        <taxon>Eukaryota</taxon>
        <taxon>Metazoa</taxon>
        <taxon>Chordata</taxon>
        <taxon>Tunicata</taxon>
        <taxon>Appendicularia</taxon>
        <taxon>Copelata</taxon>
        <taxon>Oikopleuridae</taxon>
        <taxon>Oikopleura</taxon>
    </lineage>
</organism>
<proteinExistence type="predicted"/>
<dbReference type="EMBL" id="FN654367">
    <property type="protein sequence ID" value="CBY32721.1"/>
    <property type="molecule type" value="Genomic_DNA"/>
</dbReference>
<reference evidence="1" key="1">
    <citation type="journal article" date="2010" name="Science">
        <title>Plasticity of animal genome architecture unmasked by rapid evolution of a pelagic tunicate.</title>
        <authorList>
            <person name="Denoeud F."/>
            <person name="Henriet S."/>
            <person name="Mungpakdee S."/>
            <person name="Aury J.M."/>
            <person name="Da Silva C."/>
            <person name="Brinkmann H."/>
            <person name="Mikhaleva J."/>
            <person name="Olsen L.C."/>
            <person name="Jubin C."/>
            <person name="Canestro C."/>
            <person name="Bouquet J.M."/>
            <person name="Danks G."/>
            <person name="Poulain J."/>
            <person name="Campsteijn C."/>
            <person name="Adamski M."/>
            <person name="Cross I."/>
            <person name="Yadetie F."/>
            <person name="Muffato M."/>
            <person name="Louis A."/>
            <person name="Butcher S."/>
            <person name="Tsagkogeorga G."/>
            <person name="Konrad A."/>
            <person name="Singh S."/>
            <person name="Jensen M.F."/>
            <person name="Cong E.H."/>
            <person name="Eikeseth-Otteraa H."/>
            <person name="Noel B."/>
            <person name="Anthouard V."/>
            <person name="Porcel B.M."/>
            <person name="Kachouri-Lafond R."/>
            <person name="Nishino A."/>
            <person name="Ugolini M."/>
            <person name="Chourrout P."/>
            <person name="Nishida H."/>
            <person name="Aasland R."/>
            <person name="Huzurbazar S."/>
            <person name="Westhof E."/>
            <person name="Delsuc F."/>
            <person name="Lehrach H."/>
            <person name="Reinhardt R."/>
            <person name="Weissenbach J."/>
            <person name="Roy S.W."/>
            <person name="Artiguenave F."/>
            <person name="Postlethwait J.H."/>
            <person name="Manak J.R."/>
            <person name="Thompson E.M."/>
            <person name="Jaillon O."/>
            <person name="Du Pasquier L."/>
            <person name="Boudinot P."/>
            <person name="Liberles D.A."/>
            <person name="Volff J.N."/>
            <person name="Philippe H."/>
            <person name="Lenhard B."/>
            <person name="Roest Crollius H."/>
            <person name="Wincker P."/>
            <person name="Chourrout D."/>
        </authorList>
    </citation>
    <scope>NUCLEOTIDE SEQUENCE [LARGE SCALE GENOMIC DNA]</scope>
</reference>
<dbReference type="AlphaFoldDB" id="E4YAY4"/>
<gene>
    <name evidence="2" type="ORF">GSOID_T00030314001</name>
    <name evidence="1" type="ORF">GSOID_T00032065001</name>
</gene>
<protein>
    <submittedName>
        <fullName evidence="1">Uncharacterized protein</fullName>
    </submittedName>
</protein>
<dbReference type="Proteomes" id="UP000011014">
    <property type="component" value="Unassembled WGS sequence"/>
</dbReference>
<accession>E4YAY4</accession>
<dbReference type="EMBL" id="FN654924">
    <property type="protein sequence ID" value="CBY37227.1"/>
    <property type="molecule type" value="Genomic_DNA"/>
</dbReference>
<name>E4YAY4_OIKDI</name>